<gene>
    <name evidence="1" type="ORF">GCM10007852_33850</name>
</gene>
<reference evidence="1" key="1">
    <citation type="journal article" date="2014" name="Int. J. Syst. Evol. Microbiol.">
        <title>Complete genome sequence of Corynebacterium casei LMG S-19264T (=DSM 44701T), isolated from a smear-ripened cheese.</title>
        <authorList>
            <consortium name="US DOE Joint Genome Institute (JGI-PGF)"/>
            <person name="Walter F."/>
            <person name="Albersmeier A."/>
            <person name="Kalinowski J."/>
            <person name="Ruckert C."/>
        </authorList>
    </citation>
    <scope>NUCLEOTIDE SEQUENCE</scope>
    <source>
        <strain evidence="1">NBRC 110023</strain>
    </source>
</reference>
<reference evidence="1" key="2">
    <citation type="submission" date="2023-01" db="EMBL/GenBank/DDBJ databases">
        <title>Draft genome sequence of Agaribacter marinus strain NBRC 110023.</title>
        <authorList>
            <person name="Sun Q."/>
            <person name="Mori K."/>
        </authorList>
    </citation>
    <scope>NUCLEOTIDE SEQUENCE</scope>
    <source>
        <strain evidence="1">NBRC 110023</strain>
    </source>
</reference>
<sequence>MAMKTTLVVGANGGIGHAVVNYLCEDPTISLIETVSRSEYKHQDKRVFHTVIDVASEDSIKRYVNERKTSHQRFDAVYICTGILHSDKAPALKPEKRLEDISQRQFLEYFQINTIQPSIWLSALVSVMTNNYSVIALITARVGSIEDNRLGGWYGYRSSKAALNMVIKSAAVEYARRSPSTILLSYHPGTVDTSLSKPFQANVAPKKLFTADFTAQRLVDLSYSLDIEESPYFLDWAGKPIPW</sequence>
<proteinExistence type="predicted"/>
<dbReference type="PANTHER" id="PTHR45458:SF1">
    <property type="entry name" value="SHORT CHAIN DEHYDROGENASE"/>
    <property type="match status" value="1"/>
</dbReference>
<organism evidence="1 2">
    <name type="scientific">Agaribacter marinus</name>
    <dbReference type="NCBI Taxonomy" id="1431249"/>
    <lineage>
        <taxon>Bacteria</taxon>
        <taxon>Pseudomonadati</taxon>
        <taxon>Pseudomonadota</taxon>
        <taxon>Gammaproteobacteria</taxon>
        <taxon>Alteromonadales</taxon>
        <taxon>Alteromonadaceae</taxon>
        <taxon>Agaribacter</taxon>
    </lineage>
</organism>
<dbReference type="Gene3D" id="3.40.50.720">
    <property type="entry name" value="NAD(P)-binding Rossmann-like Domain"/>
    <property type="match status" value="1"/>
</dbReference>
<dbReference type="Proteomes" id="UP001156601">
    <property type="component" value="Unassembled WGS sequence"/>
</dbReference>
<dbReference type="PANTHER" id="PTHR45458">
    <property type="entry name" value="SHORT-CHAIN DEHYDROGENASE/REDUCTASE SDR"/>
    <property type="match status" value="1"/>
</dbReference>
<evidence type="ECO:0000313" key="2">
    <source>
        <dbReference type="Proteomes" id="UP001156601"/>
    </source>
</evidence>
<dbReference type="Pfam" id="PF00106">
    <property type="entry name" value="adh_short"/>
    <property type="match status" value="1"/>
</dbReference>
<dbReference type="AlphaFoldDB" id="A0AA37SYL3"/>
<accession>A0AA37SYL3</accession>
<dbReference type="InterPro" id="IPR002347">
    <property type="entry name" value="SDR_fam"/>
</dbReference>
<dbReference type="EMBL" id="BSOT01000010">
    <property type="protein sequence ID" value="GLR72477.1"/>
    <property type="molecule type" value="Genomic_DNA"/>
</dbReference>
<protein>
    <submittedName>
        <fullName evidence="1">Short-chain dehydrogenase</fullName>
    </submittedName>
</protein>
<dbReference type="PRINTS" id="PR00081">
    <property type="entry name" value="GDHRDH"/>
</dbReference>
<keyword evidence="2" id="KW-1185">Reference proteome</keyword>
<comment type="caution">
    <text evidence="1">The sequence shown here is derived from an EMBL/GenBank/DDBJ whole genome shotgun (WGS) entry which is preliminary data.</text>
</comment>
<dbReference type="InterPro" id="IPR036291">
    <property type="entry name" value="NAD(P)-bd_dom_sf"/>
</dbReference>
<dbReference type="SUPFAM" id="SSF51735">
    <property type="entry name" value="NAD(P)-binding Rossmann-fold domains"/>
    <property type="match status" value="1"/>
</dbReference>
<dbReference type="GO" id="GO:0016616">
    <property type="term" value="F:oxidoreductase activity, acting on the CH-OH group of donors, NAD or NADP as acceptor"/>
    <property type="evidence" value="ECO:0007669"/>
    <property type="project" value="TreeGrafter"/>
</dbReference>
<evidence type="ECO:0000313" key="1">
    <source>
        <dbReference type="EMBL" id="GLR72477.1"/>
    </source>
</evidence>
<name>A0AA37SYL3_9ALTE</name>
<dbReference type="InterPro" id="IPR052184">
    <property type="entry name" value="SDR_enzymes"/>
</dbReference>